<dbReference type="Pfam" id="PF04847">
    <property type="entry name" value="Calcipressin"/>
    <property type="match status" value="1"/>
</dbReference>
<evidence type="ECO:0000313" key="2">
    <source>
        <dbReference type="Proteomes" id="UP000694865"/>
    </source>
</evidence>
<name>A0ABM0MZ84_SACKO</name>
<dbReference type="GeneID" id="102806619"/>
<dbReference type="PANTHER" id="PTHR10300:SF14">
    <property type="entry name" value="PROTEIN SARAH"/>
    <property type="match status" value="1"/>
</dbReference>
<dbReference type="InterPro" id="IPR006931">
    <property type="entry name" value="Calcipressin"/>
</dbReference>
<reference evidence="3" key="1">
    <citation type="submission" date="2025-08" db="UniProtKB">
        <authorList>
            <consortium name="RefSeq"/>
        </authorList>
    </citation>
    <scope>IDENTIFICATION</scope>
    <source>
        <tissue evidence="3">Testes</tissue>
    </source>
</reference>
<sequence>FQPPPSADDLAANPHLQPPPPFRQFLISPPCSPPVGWGQGLEASPVINYDLLAALTNMSPGEAHELHPAVDDKPSIVVHTCEDSENAVKTGSITQTTCPPRR</sequence>
<gene>
    <name evidence="3" type="primary">LOC102806619</name>
</gene>
<proteinExistence type="inferred from homology"/>
<feature type="non-terminal residue" evidence="3">
    <location>
        <position position="1"/>
    </location>
</feature>
<keyword evidence="2" id="KW-1185">Reference proteome</keyword>
<protein>
    <submittedName>
        <fullName evidence="3">Protein sarah-like</fullName>
    </submittedName>
</protein>
<accession>A0ABM0MZ84</accession>
<dbReference type="PANTHER" id="PTHR10300">
    <property type="entry name" value="CALCIPRESSIN"/>
    <property type="match status" value="1"/>
</dbReference>
<comment type="similarity">
    <text evidence="1">Belongs to the RCAN family.</text>
</comment>
<evidence type="ECO:0000313" key="3">
    <source>
        <dbReference type="RefSeq" id="XP_006825325.1"/>
    </source>
</evidence>
<dbReference type="Proteomes" id="UP000694865">
    <property type="component" value="Unplaced"/>
</dbReference>
<evidence type="ECO:0000256" key="1">
    <source>
        <dbReference type="ARBA" id="ARBA00008209"/>
    </source>
</evidence>
<dbReference type="RefSeq" id="XP_006825325.1">
    <property type="nucleotide sequence ID" value="XM_006825262.1"/>
</dbReference>
<organism evidence="2 3">
    <name type="scientific">Saccoglossus kowalevskii</name>
    <name type="common">Acorn worm</name>
    <dbReference type="NCBI Taxonomy" id="10224"/>
    <lineage>
        <taxon>Eukaryota</taxon>
        <taxon>Metazoa</taxon>
        <taxon>Hemichordata</taxon>
        <taxon>Enteropneusta</taxon>
        <taxon>Harrimaniidae</taxon>
        <taxon>Saccoglossus</taxon>
    </lineage>
</organism>